<dbReference type="Pfam" id="PF07727">
    <property type="entry name" value="RVT_2"/>
    <property type="match status" value="1"/>
</dbReference>
<proteinExistence type="predicted"/>
<dbReference type="PANTHER" id="PTHR11439">
    <property type="entry name" value="GAG-POL-RELATED RETROTRANSPOSON"/>
    <property type="match status" value="1"/>
</dbReference>
<dbReference type="Gene3D" id="3.30.420.10">
    <property type="entry name" value="Ribonuclease H-like superfamily/Ribonuclease H"/>
    <property type="match status" value="1"/>
</dbReference>
<evidence type="ECO:0000313" key="3">
    <source>
        <dbReference type="EMBL" id="KAJ8892341.1"/>
    </source>
</evidence>
<dbReference type="PANTHER" id="PTHR11439:SF483">
    <property type="entry name" value="PEPTIDE SYNTHASE GLIP-LIKE, PUTATIVE (AFU_ORTHOLOGUE AFUA_3G12920)-RELATED"/>
    <property type="match status" value="1"/>
</dbReference>
<dbReference type="Proteomes" id="UP001159363">
    <property type="component" value="Chromosome 2"/>
</dbReference>
<feature type="compositionally biased region" description="Basic and acidic residues" evidence="1">
    <location>
        <begin position="184"/>
        <end position="208"/>
    </location>
</feature>
<reference evidence="3 4" key="1">
    <citation type="submission" date="2023-02" db="EMBL/GenBank/DDBJ databases">
        <title>LHISI_Scaffold_Assembly.</title>
        <authorList>
            <person name="Stuart O.P."/>
            <person name="Cleave R."/>
            <person name="Magrath M.J.L."/>
            <person name="Mikheyev A.S."/>
        </authorList>
    </citation>
    <scope>NUCLEOTIDE SEQUENCE [LARGE SCALE GENOMIC DNA]</scope>
    <source>
        <strain evidence="3">Daus_M_001</strain>
        <tissue evidence="3">Leg muscle</tissue>
    </source>
</reference>
<dbReference type="CDD" id="cd09272">
    <property type="entry name" value="RNase_HI_RT_Ty1"/>
    <property type="match status" value="1"/>
</dbReference>
<dbReference type="EMBL" id="JARBHB010000002">
    <property type="protein sequence ID" value="KAJ8892341.1"/>
    <property type="molecule type" value="Genomic_DNA"/>
</dbReference>
<organism evidence="3 4">
    <name type="scientific">Dryococelus australis</name>
    <dbReference type="NCBI Taxonomy" id="614101"/>
    <lineage>
        <taxon>Eukaryota</taxon>
        <taxon>Metazoa</taxon>
        <taxon>Ecdysozoa</taxon>
        <taxon>Arthropoda</taxon>
        <taxon>Hexapoda</taxon>
        <taxon>Insecta</taxon>
        <taxon>Pterygota</taxon>
        <taxon>Neoptera</taxon>
        <taxon>Polyneoptera</taxon>
        <taxon>Phasmatodea</taxon>
        <taxon>Verophasmatodea</taxon>
        <taxon>Anareolatae</taxon>
        <taxon>Phasmatidae</taxon>
        <taxon>Eurycanthinae</taxon>
        <taxon>Dryococelus</taxon>
    </lineage>
</organism>
<feature type="compositionally biased region" description="Acidic residues" evidence="1">
    <location>
        <begin position="219"/>
        <end position="230"/>
    </location>
</feature>
<keyword evidence="4" id="KW-1185">Reference proteome</keyword>
<dbReference type="InterPro" id="IPR012337">
    <property type="entry name" value="RNaseH-like_sf"/>
</dbReference>
<gene>
    <name evidence="3" type="ORF">PR048_004921</name>
</gene>
<feature type="domain" description="Reverse transcriptase Ty1/copia-type" evidence="2">
    <location>
        <begin position="281"/>
        <end position="363"/>
    </location>
</feature>
<dbReference type="InterPro" id="IPR013103">
    <property type="entry name" value="RVT_2"/>
</dbReference>
<feature type="region of interest" description="Disordered" evidence="1">
    <location>
        <begin position="175"/>
        <end position="244"/>
    </location>
</feature>
<sequence>MSEIRMLPHIIVIKSTNGGEMIATRGGKFMGDYGSGTINFEASIVPGLKNNLLSVSKVNQKNSTVVFGMIIEYHTPYTPQYNSKAEGMKLTLMNKVRTKSAETDQPRTFWGQLVRASAYELNRPPTSSPAKQDPNPSMEVDIVYGGPLKEKIVSSRDVTLNESKVGVGNDTARYQGINIDEDNEHLNRKDSTEAKTDTEENGTKEVTKHSTPQLSSKESDEEFIGFEDSDKENNKRSKPNRTFKKPSHLQEYELYMAYCLCAGEPQDYEDAIKLGNEWEEAIEISIKWEIRQLDVPTAFLNEYVDDDIYIKTPDGVKNEPGVLKLKRRLYGLRLAPKKWNERFHNFMGTHGMKRSVSDFFLYIGDKLDRKSVSGYVLLHGKNAISWASRKQGTVALSTAEAEYIACATAACDLVYFQGVLQDLQSATTTPVLLTDNQSAIDMAESCENSRHSDHIDIKFHYLKDLVDKKIIKINYVSS</sequence>
<protein>
    <recommendedName>
        <fullName evidence="2">Reverse transcriptase Ty1/copia-type domain-containing protein</fullName>
    </recommendedName>
</protein>
<evidence type="ECO:0000259" key="2">
    <source>
        <dbReference type="Pfam" id="PF07727"/>
    </source>
</evidence>
<comment type="caution">
    <text evidence="3">The sequence shown here is derived from an EMBL/GenBank/DDBJ whole genome shotgun (WGS) entry which is preliminary data.</text>
</comment>
<dbReference type="InterPro" id="IPR036397">
    <property type="entry name" value="RNaseH_sf"/>
</dbReference>
<evidence type="ECO:0000256" key="1">
    <source>
        <dbReference type="SAM" id="MobiDB-lite"/>
    </source>
</evidence>
<dbReference type="SUPFAM" id="SSF53098">
    <property type="entry name" value="Ribonuclease H-like"/>
    <property type="match status" value="1"/>
</dbReference>
<evidence type="ECO:0000313" key="4">
    <source>
        <dbReference type="Proteomes" id="UP001159363"/>
    </source>
</evidence>
<name>A0ABQ9I7M9_9NEOP</name>
<accession>A0ABQ9I7M9</accession>